<dbReference type="EMBL" id="UINC01116687">
    <property type="protein sequence ID" value="SVC88596.1"/>
    <property type="molecule type" value="Genomic_DNA"/>
</dbReference>
<dbReference type="AlphaFoldDB" id="A0A382QT05"/>
<gene>
    <name evidence="2" type="ORF">METZ01_LOCUS341450</name>
</gene>
<evidence type="ECO:0000256" key="1">
    <source>
        <dbReference type="SAM" id="Phobius"/>
    </source>
</evidence>
<keyword evidence="1" id="KW-0472">Membrane</keyword>
<protein>
    <submittedName>
        <fullName evidence="2">Uncharacterized protein</fullName>
    </submittedName>
</protein>
<feature type="transmembrane region" description="Helical" evidence="1">
    <location>
        <begin position="12"/>
        <end position="31"/>
    </location>
</feature>
<proteinExistence type="predicted"/>
<name>A0A382QT05_9ZZZZ</name>
<feature type="transmembrane region" description="Helical" evidence="1">
    <location>
        <begin position="107"/>
        <end position="126"/>
    </location>
</feature>
<keyword evidence="1" id="KW-0812">Transmembrane</keyword>
<keyword evidence="1" id="KW-1133">Transmembrane helix</keyword>
<evidence type="ECO:0000313" key="2">
    <source>
        <dbReference type="EMBL" id="SVC88596.1"/>
    </source>
</evidence>
<sequence>MHNHNEGIRETMKNIFILILCFFCLGCASIVNSELELVSIKGLSSEGTHFFFSPNGRTEIVGSNVVEGEGKVLLPRSRTDYNTTIICPDGKKIVIPIEPSFDMGKGIYLPIIYTVVSLGWGILQALPSSLFDYYSDRAYSVNEIVLPVSCVDIKK</sequence>
<accession>A0A382QT05</accession>
<reference evidence="2" key="1">
    <citation type="submission" date="2018-05" db="EMBL/GenBank/DDBJ databases">
        <authorList>
            <person name="Lanie J.A."/>
            <person name="Ng W.-L."/>
            <person name="Kazmierczak K.M."/>
            <person name="Andrzejewski T.M."/>
            <person name="Davidsen T.M."/>
            <person name="Wayne K.J."/>
            <person name="Tettelin H."/>
            <person name="Glass J.I."/>
            <person name="Rusch D."/>
            <person name="Podicherti R."/>
            <person name="Tsui H.-C.T."/>
            <person name="Winkler M.E."/>
        </authorList>
    </citation>
    <scope>NUCLEOTIDE SEQUENCE</scope>
</reference>
<organism evidence="2">
    <name type="scientific">marine metagenome</name>
    <dbReference type="NCBI Taxonomy" id="408172"/>
    <lineage>
        <taxon>unclassified sequences</taxon>
        <taxon>metagenomes</taxon>
        <taxon>ecological metagenomes</taxon>
    </lineage>
</organism>